<evidence type="ECO:0000313" key="2">
    <source>
        <dbReference type="EMBL" id="PVH63321.1"/>
    </source>
</evidence>
<sequence length="91" mass="9680">MDRAKQSGAEVDGYSLRCSLLLLLPPSLPRAPPPPPARRPATSNELSPPGAPLPSPSPPALDSRRLKIRLGSADSILLLRLAWLTSVPLEV</sequence>
<proteinExistence type="predicted"/>
<protein>
    <submittedName>
        <fullName evidence="2">Uncharacterized protein</fullName>
    </submittedName>
</protein>
<gene>
    <name evidence="2" type="ORF">PAHAL_2G004200</name>
</gene>
<evidence type="ECO:0000256" key="1">
    <source>
        <dbReference type="SAM" id="MobiDB-lite"/>
    </source>
</evidence>
<name>A0A2T8KMB3_9POAL</name>
<dbReference type="Gramene" id="PVH63321">
    <property type="protein sequence ID" value="PVH63321"/>
    <property type="gene ID" value="PAHAL_2G004200"/>
</dbReference>
<dbReference type="Proteomes" id="UP000243499">
    <property type="component" value="Chromosome 2"/>
</dbReference>
<feature type="region of interest" description="Disordered" evidence="1">
    <location>
        <begin position="27"/>
        <end position="60"/>
    </location>
</feature>
<feature type="compositionally biased region" description="Pro residues" evidence="1">
    <location>
        <begin position="49"/>
        <end position="59"/>
    </location>
</feature>
<reference evidence="2" key="1">
    <citation type="submission" date="2018-04" db="EMBL/GenBank/DDBJ databases">
        <title>WGS assembly of Panicum hallii.</title>
        <authorList>
            <person name="Lovell J."/>
            <person name="Jenkins J."/>
            <person name="Lowry D."/>
            <person name="Mamidi S."/>
            <person name="Sreedasyam A."/>
            <person name="Weng X."/>
            <person name="Barry K."/>
            <person name="Bonette J."/>
            <person name="Campitelli B."/>
            <person name="Daum C."/>
            <person name="Gordon S."/>
            <person name="Gould B."/>
            <person name="Lipzen A."/>
            <person name="Macqueen A."/>
            <person name="Palacio-Mejia J."/>
            <person name="Plott C."/>
            <person name="Shakirov E."/>
            <person name="Shu S."/>
            <person name="Yoshinaga Y."/>
            <person name="Zane M."/>
            <person name="Rokhsar D."/>
            <person name="Grimwood J."/>
            <person name="Schmutz J."/>
            <person name="Juenger T."/>
        </authorList>
    </citation>
    <scope>NUCLEOTIDE SEQUENCE [LARGE SCALE GENOMIC DNA]</scope>
    <source>
        <strain evidence="2">FIL2</strain>
    </source>
</reference>
<accession>A0A2T8KMB3</accession>
<dbReference type="EMBL" id="CM008047">
    <property type="protein sequence ID" value="PVH63321.1"/>
    <property type="molecule type" value="Genomic_DNA"/>
</dbReference>
<dbReference type="AlphaFoldDB" id="A0A2T8KMB3"/>
<feature type="compositionally biased region" description="Pro residues" evidence="1">
    <location>
        <begin position="27"/>
        <end position="38"/>
    </location>
</feature>
<organism evidence="2">
    <name type="scientific">Panicum hallii</name>
    <dbReference type="NCBI Taxonomy" id="206008"/>
    <lineage>
        <taxon>Eukaryota</taxon>
        <taxon>Viridiplantae</taxon>
        <taxon>Streptophyta</taxon>
        <taxon>Embryophyta</taxon>
        <taxon>Tracheophyta</taxon>
        <taxon>Spermatophyta</taxon>
        <taxon>Magnoliopsida</taxon>
        <taxon>Liliopsida</taxon>
        <taxon>Poales</taxon>
        <taxon>Poaceae</taxon>
        <taxon>PACMAD clade</taxon>
        <taxon>Panicoideae</taxon>
        <taxon>Panicodae</taxon>
        <taxon>Paniceae</taxon>
        <taxon>Panicinae</taxon>
        <taxon>Panicum</taxon>
        <taxon>Panicum sect. Panicum</taxon>
    </lineage>
</organism>